<dbReference type="EMBL" id="JBANRG010000032">
    <property type="protein sequence ID" value="KAK7451015.1"/>
    <property type="molecule type" value="Genomic_DNA"/>
</dbReference>
<sequence length="318" mass="36436">MTSHPSKAVGGSEEVPKEHKILLLGLENAGKSTVLKQLRILYSGGFSDEERDTYREVVYDTLLNDAHTIIDALKQGEEGYPNQALVDEITNYRIQNPFELVLTEEIVDALRRFWEEPTVQKVAEENAASSFLKEVQRIGSQDYLPTDMDILRARQKSPGITETRCSLDDIPLHVISLEGPDHEWSQYAKDVETIIFCTSLSDYDRMKEGRNLLAESIELFGSIVNAKCFSGARVCIFMNKIDEFKEKIHRVPFSQHFPEYTFEQDTNKAAKFILWKMMQTNKAKLSIYPHLTEATDATMIKHVFDAVKEIMERKQATY</sequence>
<dbReference type="Proteomes" id="UP001498398">
    <property type="component" value="Unassembled WGS sequence"/>
</dbReference>
<proteinExistence type="predicted"/>
<evidence type="ECO:0000256" key="5">
    <source>
        <dbReference type="ARBA" id="ARBA00023134"/>
    </source>
</evidence>
<organism evidence="9 10">
    <name type="scientific">Marasmiellus scandens</name>
    <dbReference type="NCBI Taxonomy" id="2682957"/>
    <lineage>
        <taxon>Eukaryota</taxon>
        <taxon>Fungi</taxon>
        <taxon>Dikarya</taxon>
        <taxon>Basidiomycota</taxon>
        <taxon>Agaricomycotina</taxon>
        <taxon>Agaricomycetes</taxon>
        <taxon>Agaricomycetidae</taxon>
        <taxon>Agaricales</taxon>
        <taxon>Marasmiineae</taxon>
        <taxon>Omphalotaceae</taxon>
        <taxon>Marasmiellus</taxon>
    </lineage>
</organism>
<keyword evidence="6" id="KW-0564">Palmitate</keyword>
<protein>
    <submittedName>
        <fullName evidence="9">Uncharacterized protein</fullName>
    </submittedName>
</protein>
<keyword evidence="4" id="KW-0460">Magnesium</keyword>
<comment type="caution">
    <text evidence="9">The sequence shown here is derived from an EMBL/GenBank/DDBJ whole genome shotgun (WGS) entry which is preliminary data.</text>
</comment>
<dbReference type="PANTHER" id="PTHR10218">
    <property type="entry name" value="GTP-BINDING PROTEIN ALPHA SUBUNIT"/>
    <property type="match status" value="1"/>
</dbReference>
<dbReference type="SMART" id="SM00275">
    <property type="entry name" value="G_alpha"/>
    <property type="match status" value="1"/>
</dbReference>
<evidence type="ECO:0000256" key="1">
    <source>
        <dbReference type="ARBA" id="ARBA00022707"/>
    </source>
</evidence>
<dbReference type="InterPro" id="IPR011025">
    <property type="entry name" value="GproteinA_insert"/>
</dbReference>
<dbReference type="PROSITE" id="PS51882">
    <property type="entry name" value="G_ALPHA"/>
    <property type="match status" value="1"/>
</dbReference>
<evidence type="ECO:0000256" key="4">
    <source>
        <dbReference type="ARBA" id="ARBA00022842"/>
    </source>
</evidence>
<evidence type="ECO:0000256" key="7">
    <source>
        <dbReference type="ARBA" id="ARBA00023224"/>
    </source>
</evidence>
<gene>
    <name evidence="9" type="ORF">VKT23_012692</name>
</gene>
<dbReference type="InterPro" id="IPR027417">
    <property type="entry name" value="P-loop_NTPase"/>
</dbReference>
<keyword evidence="1" id="KW-0519">Myristate</keyword>
<evidence type="ECO:0000313" key="10">
    <source>
        <dbReference type="Proteomes" id="UP001498398"/>
    </source>
</evidence>
<keyword evidence="5" id="KW-0342">GTP-binding</keyword>
<evidence type="ECO:0000256" key="6">
    <source>
        <dbReference type="ARBA" id="ARBA00023139"/>
    </source>
</evidence>
<keyword evidence="2" id="KW-0479">Metal-binding</keyword>
<dbReference type="Gene3D" id="3.40.50.300">
    <property type="entry name" value="P-loop containing nucleotide triphosphate hydrolases"/>
    <property type="match status" value="1"/>
</dbReference>
<dbReference type="Gene3D" id="1.10.400.10">
    <property type="entry name" value="GI Alpha 1, domain 2-like"/>
    <property type="match status" value="1"/>
</dbReference>
<dbReference type="InterPro" id="IPR001019">
    <property type="entry name" value="Gprotein_alpha_su"/>
</dbReference>
<reference evidence="9 10" key="1">
    <citation type="submission" date="2024-01" db="EMBL/GenBank/DDBJ databases">
        <title>A draft genome for the cacao thread blight pathogen Marasmiellus scandens.</title>
        <authorList>
            <person name="Baruah I.K."/>
            <person name="Leung J."/>
            <person name="Bukari Y."/>
            <person name="Amoako-Attah I."/>
            <person name="Meinhardt L.W."/>
            <person name="Bailey B.A."/>
            <person name="Cohen S.P."/>
        </authorList>
    </citation>
    <scope>NUCLEOTIDE SEQUENCE [LARGE SCALE GENOMIC DNA]</scope>
    <source>
        <strain evidence="9 10">GH-19</strain>
    </source>
</reference>
<name>A0ABR1J7K8_9AGAR</name>
<dbReference type="PRINTS" id="PR00318">
    <property type="entry name" value="GPROTEINA"/>
</dbReference>
<dbReference type="Pfam" id="PF00503">
    <property type="entry name" value="G-alpha"/>
    <property type="match status" value="1"/>
</dbReference>
<evidence type="ECO:0000256" key="2">
    <source>
        <dbReference type="ARBA" id="ARBA00022723"/>
    </source>
</evidence>
<evidence type="ECO:0000313" key="9">
    <source>
        <dbReference type="EMBL" id="KAK7451015.1"/>
    </source>
</evidence>
<dbReference type="SUPFAM" id="SSF52540">
    <property type="entry name" value="P-loop containing nucleoside triphosphate hydrolases"/>
    <property type="match status" value="1"/>
</dbReference>
<keyword evidence="3" id="KW-0547">Nucleotide-binding</keyword>
<keyword evidence="7" id="KW-0807">Transducer</keyword>
<dbReference type="CDD" id="cd00066">
    <property type="entry name" value="G-alpha"/>
    <property type="match status" value="1"/>
</dbReference>
<dbReference type="PRINTS" id="PR01241">
    <property type="entry name" value="GPROTEINAFNG"/>
</dbReference>
<dbReference type="SUPFAM" id="SSF47895">
    <property type="entry name" value="Transducin (alpha subunit), insertion domain"/>
    <property type="match status" value="1"/>
</dbReference>
<evidence type="ECO:0000256" key="8">
    <source>
        <dbReference type="ARBA" id="ARBA00023288"/>
    </source>
</evidence>
<keyword evidence="8" id="KW-0449">Lipoprotein</keyword>
<dbReference type="InterPro" id="IPR002975">
    <property type="entry name" value="Fungi_Gprotein_alpha"/>
</dbReference>
<accession>A0ABR1J7K8</accession>
<keyword evidence="10" id="KW-1185">Reference proteome</keyword>
<dbReference type="PANTHER" id="PTHR10218:SF369">
    <property type="entry name" value="GUANINE NUCLEOTIDE-BINDING PROTEIN ALPHA-2 SUBUNIT"/>
    <property type="match status" value="1"/>
</dbReference>
<evidence type="ECO:0000256" key="3">
    <source>
        <dbReference type="ARBA" id="ARBA00022741"/>
    </source>
</evidence>